<dbReference type="SUPFAM" id="SSF56112">
    <property type="entry name" value="Protein kinase-like (PK-like)"/>
    <property type="match status" value="1"/>
</dbReference>
<accession>A0A930YLK0</accession>
<dbReference type="InterPro" id="IPR011009">
    <property type="entry name" value="Kinase-like_dom_sf"/>
</dbReference>
<feature type="domain" description="Aminoglycoside phosphotransferase" evidence="2">
    <location>
        <begin position="19"/>
        <end position="248"/>
    </location>
</feature>
<dbReference type="InterPro" id="IPR002575">
    <property type="entry name" value="Aminoglycoside_PTrfase"/>
</dbReference>
<dbReference type="Pfam" id="PF01636">
    <property type="entry name" value="APH"/>
    <property type="match status" value="1"/>
</dbReference>
<name>A0A930YLK0_9ACTN</name>
<evidence type="ECO:0000259" key="2">
    <source>
        <dbReference type="Pfam" id="PF01636"/>
    </source>
</evidence>
<feature type="region of interest" description="Disordered" evidence="1">
    <location>
        <begin position="1"/>
        <end position="21"/>
    </location>
</feature>
<dbReference type="RefSeq" id="WP_194707882.1">
    <property type="nucleotide sequence ID" value="NZ_JADKPN010000010.1"/>
</dbReference>
<dbReference type="AlphaFoldDB" id="A0A930YLK0"/>
<organism evidence="3 4">
    <name type="scientific">Nocardioides islandensis</name>
    <dbReference type="NCBI Taxonomy" id="433663"/>
    <lineage>
        <taxon>Bacteria</taxon>
        <taxon>Bacillati</taxon>
        <taxon>Actinomycetota</taxon>
        <taxon>Actinomycetes</taxon>
        <taxon>Propionibacteriales</taxon>
        <taxon>Nocardioidaceae</taxon>
        <taxon>Nocardioides</taxon>
    </lineage>
</organism>
<evidence type="ECO:0000313" key="4">
    <source>
        <dbReference type="Proteomes" id="UP000640489"/>
    </source>
</evidence>
<dbReference type="EMBL" id="JADKPN010000010">
    <property type="protein sequence ID" value="MBF4764700.1"/>
    <property type="molecule type" value="Genomic_DNA"/>
</dbReference>
<evidence type="ECO:0000256" key="1">
    <source>
        <dbReference type="SAM" id="MobiDB-lite"/>
    </source>
</evidence>
<evidence type="ECO:0000313" key="3">
    <source>
        <dbReference type="EMBL" id="MBF4764700.1"/>
    </source>
</evidence>
<sequence length="332" mass="35742">MDRAALDAAVGRSPVNDDGRSGATLERVTLADGSRVILKRFDPAVDLIMQMTGDERGREVDLFAGDLPGRLPPSVRHAVLDGWYDEDGRGVLVMRDLGDAVLSWTSVVTPQQARTMLAAVADLHAAFEGSVPEGLTPLSTVVGLFEPRRTRRLADQPIVGLSLRGWEYWPEVAPGEVGDRVLELALDTGPLLAAAHRLSTTLLHGDLATVNMAFEPDHPGCLTLIDWGLATAGPAAFDVGRLLAGCAQLFGPTDRHVTERLDTLVATYRDVAGASCDEAGLRIGLLSGLTWLGWNKALDIVEHDDPAVRERERVALAWWLRQAELALATGLV</sequence>
<keyword evidence="4" id="KW-1185">Reference proteome</keyword>
<dbReference type="Proteomes" id="UP000640489">
    <property type="component" value="Unassembled WGS sequence"/>
</dbReference>
<proteinExistence type="predicted"/>
<dbReference type="Gene3D" id="3.90.1200.10">
    <property type="match status" value="1"/>
</dbReference>
<reference evidence="3" key="1">
    <citation type="submission" date="2020-11" db="EMBL/GenBank/DDBJ databases">
        <title>Nocardioides sp. nov., isolated from Soil of Cynanchum wilfordii Hemsley rhizosphere.</title>
        <authorList>
            <person name="Lee J.-S."/>
            <person name="Suh M.K."/>
            <person name="Kim J.-S."/>
        </authorList>
    </citation>
    <scope>NUCLEOTIDE SEQUENCE</scope>
    <source>
        <strain evidence="3">KCTC 19275</strain>
    </source>
</reference>
<protein>
    <submittedName>
        <fullName evidence="3">Phosphotransferase</fullName>
    </submittedName>
</protein>
<gene>
    <name evidence="3" type="ORF">ISU07_16330</name>
</gene>
<comment type="caution">
    <text evidence="3">The sequence shown here is derived from an EMBL/GenBank/DDBJ whole genome shotgun (WGS) entry which is preliminary data.</text>
</comment>